<protein>
    <submittedName>
        <fullName evidence="8">Sulfate ABC transporter permease</fullName>
    </submittedName>
</protein>
<evidence type="ECO:0000256" key="3">
    <source>
        <dbReference type="ARBA" id="ARBA00022475"/>
    </source>
</evidence>
<feature type="transmembrane region" description="Helical" evidence="7">
    <location>
        <begin position="160"/>
        <end position="182"/>
    </location>
</feature>
<keyword evidence="4 7" id="KW-0812">Transmembrane</keyword>
<dbReference type="Gene3D" id="1.10.3720.10">
    <property type="entry name" value="MetI-like"/>
    <property type="match status" value="1"/>
</dbReference>
<proteinExistence type="inferred from homology"/>
<keyword evidence="5 7" id="KW-1133">Transmembrane helix</keyword>
<keyword evidence="2 7" id="KW-0813">Transport</keyword>
<dbReference type="SUPFAM" id="SSF161098">
    <property type="entry name" value="MetI-like"/>
    <property type="match status" value="1"/>
</dbReference>
<dbReference type="EMBL" id="AP019308">
    <property type="protein sequence ID" value="BBH23019.1"/>
    <property type="molecule type" value="Genomic_DNA"/>
</dbReference>
<evidence type="ECO:0000256" key="2">
    <source>
        <dbReference type="ARBA" id="ARBA00022448"/>
    </source>
</evidence>
<evidence type="ECO:0000256" key="7">
    <source>
        <dbReference type="RuleBase" id="RU363032"/>
    </source>
</evidence>
<evidence type="ECO:0000256" key="6">
    <source>
        <dbReference type="ARBA" id="ARBA00023136"/>
    </source>
</evidence>
<dbReference type="PANTHER" id="PTHR30151">
    <property type="entry name" value="ALKANE SULFONATE ABC TRANSPORTER-RELATED, MEMBRANE SUBUNIT"/>
    <property type="match status" value="1"/>
</dbReference>
<dbReference type="CDD" id="cd06261">
    <property type="entry name" value="TM_PBP2"/>
    <property type="match status" value="1"/>
</dbReference>
<evidence type="ECO:0000256" key="1">
    <source>
        <dbReference type="ARBA" id="ARBA00004651"/>
    </source>
</evidence>
<dbReference type="InterPro" id="IPR035906">
    <property type="entry name" value="MetI-like_sf"/>
</dbReference>
<dbReference type="Proteomes" id="UP000275368">
    <property type="component" value="Chromosome"/>
</dbReference>
<reference evidence="8 9" key="1">
    <citation type="submission" date="2018-11" db="EMBL/GenBank/DDBJ databases">
        <title>Complete genome sequence of Paenibacillus baekrokdamisoli strain KCTC 33723.</title>
        <authorList>
            <person name="Kang S.W."/>
            <person name="Lee K.C."/>
            <person name="Kim K.K."/>
            <person name="Kim J.S."/>
            <person name="Kim D.S."/>
            <person name="Ko S.H."/>
            <person name="Yang S.H."/>
            <person name="Lee J.S."/>
        </authorList>
    </citation>
    <scope>NUCLEOTIDE SEQUENCE [LARGE SCALE GENOMIC DNA]</scope>
    <source>
        <strain evidence="8 9">KCTC 33723</strain>
    </source>
</reference>
<keyword evidence="9" id="KW-1185">Reference proteome</keyword>
<keyword evidence="6 7" id="KW-0472">Membrane</keyword>
<accession>A0A3G9JJ09</accession>
<dbReference type="AlphaFoldDB" id="A0A3G9JJ09"/>
<evidence type="ECO:0000256" key="4">
    <source>
        <dbReference type="ARBA" id="ARBA00022692"/>
    </source>
</evidence>
<evidence type="ECO:0000313" key="8">
    <source>
        <dbReference type="EMBL" id="BBH23019.1"/>
    </source>
</evidence>
<evidence type="ECO:0000313" key="9">
    <source>
        <dbReference type="Proteomes" id="UP000275368"/>
    </source>
</evidence>
<feature type="transmembrane region" description="Helical" evidence="7">
    <location>
        <begin position="118"/>
        <end position="139"/>
    </location>
</feature>
<evidence type="ECO:0000256" key="5">
    <source>
        <dbReference type="ARBA" id="ARBA00022989"/>
    </source>
</evidence>
<comment type="subcellular location">
    <subcellularLocation>
        <location evidence="1 7">Cell membrane</location>
        <topology evidence="1 7">Multi-pass membrane protein</topology>
    </subcellularLocation>
</comment>
<feature type="transmembrane region" description="Helical" evidence="7">
    <location>
        <begin position="91"/>
        <end position="112"/>
    </location>
</feature>
<dbReference type="PANTHER" id="PTHR30151:SF40">
    <property type="entry name" value="TRANSPORT SYSTEM INTEGRAL MEMBRANE PROTEIN"/>
    <property type="match status" value="1"/>
</dbReference>
<feature type="transmembrane region" description="Helical" evidence="7">
    <location>
        <begin position="215"/>
        <end position="236"/>
    </location>
</feature>
<dbReference type="RefSeq" id="WP_232015919.1">
    <property type="nucleotide sequence ID" value="NZ_AP019308.1"/>
</dbReference>
<feature type="transmembrane region" description="Helical" evidence="7">
    <location>
        <begin position="61"/>
        <end position="79"/>
    </location>
</feature>
<organism evidence="8 9">
    <name type="scientific">Paenibacillus baekrokdamisoli</name>
    <dbReference type="NCBI Taxonomy" id="1712516"/>
    <lineage>
        <taxon>Bacteria</taxon>
        <taxon>Bacillati</taxon>
        <taxon>Bacillota</taxon>
        <taxon>Bacilli</taxon>
        <taxon>Bacillales</taxon>
        <taxon>Paenibacillaceae</taxon>
        <taxon>Paenibacillus</taxon>
    </lineage>
</organism>
<keyword evidence="3" id="KW-1003">Cell membrane</keyword>
<dbReference type="GO" id="GO:0055085">
    <property type="term" value="P:transmembrane transport"/>
    <property type="evidence" value="ECO:0007669"/>
    <property type="project" value="InterPro"/>
</dbReference>
<sequence>MNTFWKKAIFLFLLLLTWEIAYRTMNWGWRFPSALQTLQTLYDGIVNGQLIDATLGSLRRIMIAFALSCIIGTTLGVLFARNRLLDETFGFVVVALQTVPSIAWLPFAIIWFGLNDFAVVFITTIGATWTMTIASRSGIKNIPSIYLKSAQMFGTGRGFKLFYQVMVPAAIPQLITGMRMAWAFAWRALVSGELIARGIGLGQMLEEGRNIGDTALMLSIVLVIAVLGTISDHLVFKRIEERIWMQYGLQTSKS</sequence>
<comment type="similarity">
    <text evidence="7">Belongs to the binding-protein-dependent transport system permease family.</text>
</comment>
<dbReference type="InterPro" id="IPR000515">
    <property type="entry name" value="MetI-like"/>
</dbReference>
<dbReference type="Pfam" id="PF00528">
    <property type="entry name" value="BPD_transp_1"/>
    <property type="match status" value="1"/>
</dbReference>
<dbReference type="GO" id="GO:0005886">
    <property type="term" value="C:plasma membrane"/>
    <property type="evidence" value="ECO:0007669"/>
    <property type="project" value="UniProtKB-SubCell"/>
</dbReference>
<gene>
    <name evidence="8" type="ORF">Back11_43640</name>
</gene>
<name>A0A3G9JJ09_9BACL</name>
<dbReference type="PROSITE" id="PS50928">
    <property type="entry name" value="ABC_TM1"/>
    <property type="match status" value="1"/>
</dbReference>
<dbReference type="KEGG" id="pbk:Back11_43640"/>